<dbReference type="Pfam" id="PF02055">
    <property type="entry name" value="Glyco_hydro_30"/>
    <property type="match status" value="1"/>
</dbReference>
<dbReference type="PANTHER" id="PTHR11069">
    <property type="entry name" value="GLUCOSYLCERAMIDASE"/>
    <property type="match status" value="1"/>
</dbReference>
<evidence type="ECO:0000256" key="3">
    <source>
        <dbReference type="ARBA" id="ARBA00022801"/>
    </source>
</evidence>
<keyword evidence="2 6" id="KW-0732">Signal</keyword>
<dbReference type="Gene3D" id="3.20.20.80">
    <property type="entry name" value="Glycosidases"/>
    <property type="match status" value="1"/>
</dbReference>
<dbReference type="PRINTS" id="PR00843">
    <property type="entry name" value="GLHYDRLASE30"/>
</dbReference>
<feature type="signal peptide" evidence="6">
    <location>
        <begin position="1"/>
        <end position="37"/>
    </location>
</feature>
<dbReference type="InterPro" id="IPR036116">
    <property type="entry name" value="FN3_sf"/>
</dbReference>
<keyword evidence="4" id="KW-0326">Glycosidase</keyword>
<dbReference type="InterPro" id="IPR008964">
    <property type="entry name" value="Invasin/intimin_cell_adhesion"/>
</dbReference>
<keyword evidence="3 4" id="KW-0378">Hydrolase</keyword>
<feature type="domain" description="Fibronectin type-III" evidence="7">
    <location>
        <begin position="1127"/>
        <end position="1215"/>
    </location>
</feature>
<sequence length="1895" mass="203744">MKGMRITKQSKSVLSIILSTSLVLSMLSGLFASSVGAASEPVEVWVTTGDKSKLLNQEPDIAFGSAGGASPYTIHVDENTTYQEIEGFGAALTDSSAWLLGEVLTDAARDEVMEQLFDVNQGIGFSYIRLPMGSSDFARSHYTYNDTAGNAEDLSLSQFSIDHDRQYIIPVLKQALAMNPEIKIMGSPWSAPAWMKDNKSLAKGKLKPEYYDAYARYFVKFIEAYAAEGIEIDAVTIQNEPHHEADNYASMRMEAAEQAEFIKNHLGPAFAAANIDTKILIWDHNWSDPDYPIEVLNDPEAKRYIAGSAFHGYAGKVENQAQVHDLHPDKGIYFTESSGGDFAPVFGDNLAWDVQNLIIGSTRNWAKTVLKWNLALDEDYGPRVGGCTDCRGVVTADKPSKSITSLNEEYYAFGHASKFVRPGAVRIKSNTLGSGSIENVAFKNKDGSKALIVLNSAKSQREFKVQWGAQSFTYTLPAGAVATFTWDGAPTGDAGVNPYGRVEAEDYTNASGIQTGVAADAGGGSYVAPAGNEGYIAFDNVQFVDGTATVKVRAAAEQDASIEFRAGSPQGQLLGEVRLANTGGMQQWVTKSAVIQHAAGTVPLYVVLKGQMHLNWFQFSFEHYRDTLNYLSYNGGFEEGTLEEWEEWMPAGQESAHKAEMGDARSGEYKLTHWAGQAYEQRTYRTIQVPNGTYKASVWLRKGDNIEIQLQAKNYGGTDRSVTANAGFIGDYRQYVLDDIRVTNGQLEIGVHSKSTVGEWATFDDFELTPVATNAPAVGGGSGAPAIPGQVSASVMGGFHAQLQWNSAGSDVIGYKIYRSVKDIAGAAVIDGAYVDFVEAGMTGAASLTFTDQGLRGDTTYYYVVTAFNDHGESGVSQQVSITTASGTDTVPPAVPAGLKAEAGVEQAALRWNYSLDSDFARYQVYQNDARIASVEPATESRFVAKGLQPGAEYRFAVTAVDQAGNESAKSAEVTVIPLSAGTLIPFENMDFELGTFAGWSEWHPEQQPIAQFVDNDSPRGQYKLTHWGSGDYIQSTYRTLEVPNGKYKVQVWARTGGGQNKFQLEVKNYGGESLARDMRKADGGSWTPFFLDNIQVTNGQLEIGVYSDAKAGNWAAIDDFQVFSYAPSAPTGIKAIGGDQSASLQWQRNTEFDMASYNVYQDASLVRNVTAPTVVIDGLTNEQSYTFTVRAVDTDGNESLSSQSVTVTPRVPVPVENAGFEHGDTTGWSSWNPGGDAQFVDNDNPRTGNYKLTHWAGADYMQNTYRTIGLASATDDTYQASIWVRTGADLNALRMEIKKYGGPDLEIDLSSASSSDWTLFISEPFKITSGEVEIGLFTDAKGGNWTAFDDFQLIQVNHEDSVPVTGISLIPAELTLNLANHRTQALTAVITPDNATHREVEWSSDNESVAVVNGGVVTAVGAGAATVTVTTVDGGYSASARVTVIAGSASPQPEPKPSPGPGSSWSGSGNTGQSAQQPVDKENKPTVARNGSTAVIGNFPSQAGLIQVSGELLKEAASGDGVTKLLLDLSKASESEPLVIELPVQALYEIAAATSNLSLAFQTRHAEYESSLSAMLPAVQPADDQAVLRIEIGEAADTANLLGESVRSSLIAAVPAFRIQLQSGGVSTEVSRFGKAYLSRTLKLDSKVDPSGMTGIALDPATGQMSFVPLTVLHTEDGQVHAVLKTNYADDRIIAIIAVQAKTFADIQAHWAKTDIEALSARFIIHGTANGTFDPQQQVTRAEWVSMLVRALGLAQRGTQSTDSFTDVPEAAWYKDSVQTAVEAGLIQGFDDGTFKADEAVTREQMAVTLFKAVELADGLQNEAAIGQSQLDLTAFKDAEDVSAWAVEALSQLTGAGILTGDGQGLLQPNREASRAEAAVVLHKVLQELNFITE</sequence>
<dbReference type="Gene3D" id="2.60.120.260">
    <property type="entry name" value="Galactose-binding domain-like"/>
    <property type="match status" value="4"/>
</dbReference>
<dbReference type="SUPFAM" id="SSF51011">
    <property type="entry name" value="Glycosyl hydrolase domain"/>
    <property type="match status" value="1"/>
</dbReference>
<dbReference type="SMART" id="SM00606">
    <property type="entry name" value="CBD_IV"/>
    <property type="match status" value="1"/>
</dbReference>
<dbReference type="Proteomes" id="UP000447876">
    <property type="component" value="Unassembled WGS sequence"/>
</dbReference>
<comment type="caution">
    <text evidence="10">The sequence shown here is derived from an EMBL/GenBank/DDBJ whole genome shotgun (WGS) entry which is preliminary data.</text>
</comment>
<feature type="domain" description="SLH" evidence="9">
    <location>
        <begin position="1762"/>
        <end position="1825"/>
    </location>
</feature>
<feature type="domain" description="SLH" evidence="9">
    <location>
        <begin position="1834"/>
        <end position="1895"/>
    </location>
</feature>
<evidence type="ECO:0000259" key="8">
    <source>
        <dbReference type="PROSITE" id="PS51175"/>
    </source>
</evidence>
<evidence type="ECO:0000256" key="2">
    <source>
        <dbReference type="ARBA" id="ARBA00022729"/>
    </source>
</evidence>
<dbReference type="InterPro" id="IPR033452">
    <property type="entry name" value="GH30_C"/>
</dbReference>
<dbReference type="SUPFAM" id="SSF49785">
    <property type="entry name" value="Galactose-binding domain-like"/>
    <property type="match status" value="1"/>
</dbReference>
<feature type="domain" description="SLH" evidence="9">
    <location>
        <begin position="1700"/>
        <end position="1761"/>
    </location>
</feature>
<feature type="compositionally biased region" description="Low complexity" evidence="5">
    <location>
        <begin position="1462"/>
        <end position="1475"/>
    </location>
</feature>
<dbReference type="Pfam" id="PF02368">
    <property type="entry name" value="Big_2"/>
    <property type="match status" value="1"/>
</dbReference>
<evidence type="ECO:0000256" key="1">
    <source>
        <dbReference type="ARBA" id="ARBA00005382"/>
    </source>
</evidence>
<dbReference type="Gene3D" id="2.60.40.10">
    <property type="entry name" value="Immunoglobulins"/>
    <property type="match status" value="3"/>
</dbReference>
<reference evidence="10 11" key="1">
    <citation type="submission" date="2019-11" db="EMBL/GenBank/DDBJ databases">
        <title>Draft genome sequences of five Paenibacillus species of dairy origin.</title>
        <authorList>
            <person name="Olajide A.M."/>
            <person name="Chen S."/>
            <person name="Lapointe G."/>
        </authorList>
    </citation>
    <scope>NUCLEOTIDE SEQUENCE [LARGE SCALE GENOMIC DNA]</scope>
    <source>
        <strain evidence="10 11">12CR55</strain>
    </source>
</reference>
<comment type="similarity">
    <text evidence="1 4">Belongs to the glycosyl hydrolase 30 family.</text>
</comment>
<name>A0A7X2Z243_9BACL</name>
<evidence type="ECO:0000256" key="6">
    <source>
        <dbReference type="SAM" id="SignalP"/>
    </source>
</evidence>
<feature type="domain" description="Fibronectin type-III" evidence="7">
    <location>
        <begin position="787"/>
        <end position="887"/>
    </location>
</feature>
<dbReference type="CDD" id="cd00063">
    <property type="entry name" value="FN3"/>
    <property type="match status" value="3"/>
</dbReference>
<feature type="domain" description="Fibronectin type-III" evidence="7">
    <location>
        <begin position="892"/>
        <end position="981"/>
    </location>
</feature>
<dbReference type="Pfam" id="PF00041">
    <property type="entry name" value="fn3"/>
    <property type="match status" value="2"/>
</dbReference>
<dbReference type="InterPro" id="IPR033453">
    <property type="entry name" value="Glyco_hydro_30_TIM-barrel"/>
</dbReference>
<dbReference type="CDD" id="cd04084">
    <property type="entry name" value="CBM6_xylanase-like"/>
    <property type="match status" value="1"/>
</dbReference>
<organism evidence="10 11">
    <name type="scientific">Paenibacillus woosongensis</name>
    <dbReference type="NCBI Taxonomy" id="307580"/>
    <lineage>
        <taxon>Bacteria</taxon>
        <taxon>Bacillati</taxon>
        <taxon>Bacillota</taxon>
        <taxon>Bacilli</taxon>
        <taxon>Bacillales</taxon>
        <taxon>Paenibacillaceae</taxon>
        <taxon>Paenibacillus</taxon>
    </lineage>
</organism>
<dbReference type="InterPro" id="IPR017853">
    <property type="entry name" value="GH"/>
</dbReference>
<proteinExistence type="inferred from homology"/>
<dbReference type="GO" id="GO:0004348">
    <property type="term" value="F:glucosylceramidase activity"/>
    <property type="evidence" value="ECO:0007669"/>
    <property type="project" value="InterPro"/>
</dbReference>
<dbReference type="InterPro" id="IPR013783">
    <property type="entry name" value="Ig-like_fold"/>
</dbReference>
<dbReference type="RefSeq" id="WP_155611583.1">
    <property type="nucleotide sequence ID" value="NZ_WNZW01000005.1"/>
</dbReference>
<dbReference type="InterPro" id="IPR003961">
    <property type="entry name" value="FN3_dom"/>
</dbReference>
<dbReference type="InterPro" id="IPR001119">
    <property type="entry name" value="SLH_dom"/>
</dbReference>
<protein>
    <submittedName>
        <fullName evidence="10">Carbohydrate-binding protein</fullName>
    </submittedName>
</protein>
<evidence type="ECO:0000256" key="4">
    <source>
        <dbReference type="RuleBase" id="RU361188"/>
    </source>
</evidence>
<dbReference type="SUPFAM" id="SSF51445">
    <property type="entry name" value="(Trans)glycosidases"/>
    <property type="match status" value="1"/>
</dbReference>
<dbReference type="Pfam" id="PF17189">
    <property type="entry name" value="Glyco_hydro_30C"/>
    <property type="match status" value="1"/>
</dbReference>
<gene>
    <name evidence="10" type="ORF">GNP95_14395</name>
</gene>
<dbReference type="Gene3D" id="2.60.40.1180">
    <property type="entry name" value="Golgi alpha-mannosidase II"/>
    <property type="match status" value="1"/>
</dbReference>
<dbReference type="InterPro" id="IPR001139">
    <property type="entry name" value="Glyco_hydro_30"/>
</dbReference>
<dbReference type="GO" id="GO:0006680">
    <property type="term" value="P:glucosylceramide catabolic process"/>
    <property type="evidence" value="ECO:0007669"/>
    <property type="project" value="TreeGrafter"/>
</dbReference>
<accession>A0A7X2Z243</accession>
<dbReference type="Gene3D" id="2.60.40.1080">
    <property type="match status" value="1"/>
</dbReference>
<dbReference type="PANTHER" id="PTHR11069:SF23">
    <property type="entry name" value="LYSOSOMAL ACID GLUCOSYLCERAMIDASE"/>
    <property type="match status" value="1"/>
</dbReference>
<evidence type="ECO:0000256" key="5">
    <source>
        <dbReference type="SAM" id="MobiDB-lite"/>
    </source>
</evidence>
<dbReference type="InterPro" id="IPR008979">
    <property type="entry name" value="Galactose-bd-like_sf"/>
</dbReference>
<dbReference type="InterPro" id="IPR003343">
    <property type="entry name" value="Big_2"/>
</dbReference>
<dbReference type="SUPFAM" id="SSF49373">
    <property type="entry name" value="Invasin/intimin cell-adhesion fragments"/>
    <property type="match status" value="1"/>
</dbReference>
<dbReference type="SUPFAM" id="SSF49265">
    <property type="entry name" value="Fibronectin type III"/>
    <property type="match status" value="2"/>
</dbReference>
<dbReference type="GO" id="GO:0016020">
    <property type="term" value="C:membrane"/>
    <property type="evidence" value="ECO:0007669"/>
    <property type="project" value="GOC"/>
</dbReference>
<dbReference type="Pfam" id="PF00395">
    <property type="entry name" value="SLH"/>
    <property type="match status" value="3"/>
</dbReference>
<evidence type="ECO:0000313" key="10">
    <source>
        <dbReference type="EMBL" id="MUG46179.1"/>
    </source>
</evidence>
<dbReference type="PROSITE" id="PS51175">
    <property type="entry name" value="CBM6"/>
    <property type="match status" value="1"/>
</dbReference>
<feature type="chain" id="PRO_5031122545" evidence="6">
    <location>
        <begin position="38"/>
        <end position="1895"/>
    </location>
</feature>
<dbReference type="SMART" id="SM00060">
    <property type="entry name" value="FN3"/>
    <property type="match status" value="3"/>
</dbReference>
<dbReference type="EMBL" id="WNZW01000005">
    <property type="protein sequence ID" value="MUG46179.1"/>
    <property type="molecule type" value="Genomic_DNA"/>
</dbReference>
<dbReference type="InterPro" id="IPR013780">
    <property type="entry name" value="Glyco_hydro_b"/>
</dbReference>
<feature type="domain" description="CBM6" evidence="8">
    <location>
        <begin position="500"/>
        <end position="620"/>
    </location>
</feature>
<dbReference type="PROSITE" id="PS51272">
    <property type="entry name" value="SLH"/>
    <property type="match status" value="3"/>
</dbReference>
<dbReference type="Pfam" id="PF03422">
    <property type="entry name" value="CBM_6"/>
    <property type="match status" value="1"/>
</dbReference>
<evidence type="ECO:0000259" key="7">
    <source>
        <dbReference type="PROSITE" id="PS50853"/>
    </source>
</evidence>
<feature type="region of interest" description="Disordered" evidence="5">
    <location>
        <begin position="1448"/>
        <end position="1494"/>
    </location>
</feature>
<dbReference type="SMART" id="SM00635">
    <property type="entry name" value="BID_2"/>
    <property type="match status" value="1"/>
</dbReference>
<evidence type="ECO:0000313" key="11">
    <source>
        <dbReference type="Proteomes" id="UP000447876"/>
    </source>
</evidence>
<dbReference type="GO" id="GO:0030246">
    <property type="term" value="F:carbohydrate binding"/>
    <property type="evidence" value="ECO:0007669"/>
    <property type="project" value="InterPro"/>
</dbReference>
<evidence type="ECO:0000259" key="9">
    <source>
        <dbReference type="PROSITE" id="PS51272"/>
    </source>
</evidence>
<dbReference type="PROSITE" id="PS50853">
    <property type="entry name" value="FN3"/>
    <property type="match status" value="3"/>
</dbReference>
<dbReference type="OrthoDB" id="9806701at2"/>
<dbReference type="InterPro" id="IPR005084">
    <property type="entry name" value="CBM6"/>
</dbReference>
<dbReference type="InterPro" id="IPR006584">
    <property type="entry name" value="Cellulose-bd_IV"/>
</dbReference>